<name>A0A4D7ATP9_9HYPH</name>
<dbReference type="CDD" id="cd02022">
    <property type="entry name" value="DPCK"/>
    <property type="match status" value="1"/>
</dbReference>
<comment type="similarity">
    <text evidence="1 5">Belongs to the CoaE family.</text>
</comment>
<sequence length="198" mass="20889">MLVLGLTGSIGMGKSTTSGFFRDAGIPVHDADAVVHRLYSGEAVALIESAFPGVTADGVVDRVKLGAAVLGKPDALKKLETIVHPLVQQAKQRFLARCRAEGRSLVVLDVPLLLETGGDANVDAVVVASAPAEVQRARVLARPGMTADKLDAILARQVPDSEKRRRAHIIVDTGLGFDAARRQVQAVVRAFAGSRGRI</sequence>
<dbReference type="Proteomes" id="UP000298781">
    <property type="component" value="Chromosome"/>
</dbReference>
<proteinExistence type="inferred from homology"/>
<dbReference type="NCBIfam" id="TIGR00152">
    <property type="entry name" value="dephospho-CoA kinase"/>
    <property type="match status" value="1"/>
</dbReference>
<keyword evidence="5" id="KW-0963">Cytoplasm</keyword>
<protein>
    <recommendedName>
        <fullName evidence="5 6">Dephospho-CoA kinase</fullName>
        <ecNumber evidence="5 6">2.7.1.24</ecNumber>
    </recommendedName>
    <alternativeName>
        <fullName evidence="5">Dephosphocoenzyme A kinase</fullName>
    </alternativeName>
</protein>
<dbReference type="Pfam" id="PF01121">
    <property type="entry name" value="CoaE"/>
    <property type="match status" value="1"/>
</dbReference>
<keyword evidence="5 7" id="KW-0808">Transferase</keyword>
<dbReference type="UniPathway" id="UPA00241">
    <property type="reaction ID" value="UER00356"/>
</dbReference>
<keyword evidence="4 5" id="KW-0173">Coenzyme A biosynthesis</keyword>
<comment type="catalytic activity">
    <reaction evidence="5">
        <text>3'-dephospho-CoA + ATP = ADP + CoA + H(+)</text>
        <dbReference type="Rhea" id="RHEA:18245"/>
        <dbReference type="ChEBI" id="CHEBI:15378"/>
        <dbReference type="ChEBI" id="CHEBI:30616"/>
        <dbReference type="ChEBI" id="CHEBI:57287"/>
        <dbReference type="ChEBI" id="CHEBI:57328"/>
        <dbReference type="ChEBI" id="CHEBI:456216"/>
        <dbReference type="EC" id="2.7.1.24"/>
    </reaction>
</comment>
<evidence type="ECO:0000256" key="1">
    <source>
        <dbReference type="ARBA" id="ARBA00009018"/>
    </source>
</evidence>
<keyword evidence="5 7" id="KW-0418">Kinase</keyword>
<keyword evidence="3 5" id="KW-0067">ATP-binding</keyword>
<feature type="binding site" evidence="5">
    <location>
        <begin position="11"/>
        <end position="16"/>
    </location>
    <ligand>
        <name>ATP</name>
        <dbReference type="ChEBI" id="CHEBI:30616"/>
    </ligand>
</feature>
<keyword evidence="8" id="KW-1185">Reference proteome</keyword>
<evidence type="ECO:0000256" key="6">
    <source>
        <dbReference type="NCBIfam" id="TIGR00152"/>
    </source>
</evidence>
<dbReference type="KEGG" id="pstg:E8M01_12280"/>
<dbReference type="EC" id="2.7.1.24" evidence="5 6"/>
<dbReference type="InterPro" id="IPR001977">
    <property type="entry name" value="Depp_CoAkinase"/>
</dbReference>
<comment type="function">
    <text evidence="5">Catalyzes the phosphorylation of the 3'-hydroxyl group of dephosphocoenzyme A to form coenzyme A.</text>
</comment>
<dbReference type="OrthoDB" id="9812943at2"/>
<accession>A0A4D7ATP9</accession>
<reference evidence="7 8" key="1">
    <citation type="submission" date="2019-04" db="EMBL/GenBank/DDBJ databases">
        <title>Phreatobacter aquaticus sp. nov.</title>
        <authorList>
            <person name="Choi A."/>
        </authorList>
    </citation>
    <scope>NUCLEOTIDE SEQUENCE [LARGE SCALE GENOMIC DNA]</scope>
    <source>
        <strain evidence="7 8">KCTC 52518</strain>
    </source>
</reference>
<dbReference type="RefSeq" id="WP_136960385.1">
    <property type="nucleotide sequence ID" value="NZ_CP039690.1"/>
</dbReference>
<evidence type="ECO:0000256" key="3">
    <source>
        <dbReference type="ARBA" id="ARBA00022840"/>
    </source>
</evidence>
<dbReference type="GO" id="GO:0005524">
    <property type="term" value="F:ATP binding"/>
    <property type="evidence" value="ECO:0007669"/>
    <property type="project" value="UniProtKB-UniRule"/>
</dbReference>
<dbReference type="Gene3D" id="3.40.50.300">
    <property type="entry name" value="P-loop containing nucleotide triphosphate hydrolases"/>
    <property type="match status" value="1"/>
</dbReference>
<keyword evidence="2 5" id="KW-0547">Nucleotide-binding</keyword>
<dbReference type="GO" id="GO:0004140">
    <property type="term" value="F:dephospho-CoA kinase activity"/>
    <property type="evidence" value="ECO:0007669"/>
    <property type="project" value="UniProtKB-UniRule"/>
</dbReference>
<gene>
    <name evidence="5" type="primary">coaE</name>
    <name evidence="7" type="ORF">E8M01_12280</name>
</gene>
<dbReference type="GO" id="GO:0005737">
    <property type="term" value="C:cytoplasm"/>
    <property type="evidence" value="ECO:0007669"/>
    <property type="project" value="UniProtKB-SubCell"/>
</dbReference>
<organism evidence="7 8">
    <name type="scientific">Phreatobacter stygius</name>
    <dbReference type="NCBI Taxonomy" id="1940610"/>
    <lineage>
        <taxon>Bacteria</taxon>
        <taxon>Pseudomonadati</taxon>
        <taxon>Pseudomonadota</taxon>
        <taxon>Alphaproteobacteria</taxon>
        <taxon>Hyphomicrobiales</taxon>
        <taxon>Phreatobacteraceae</taxon>
        <taxon>Phreatobacter</taxon>
    </lineage>
</organism>
<dbReference type="EMBL" id="CP039690">
    <property type="protein sequence ID" value="QCI64934.1"/>
    <property type="molecule type" value="Genomic_DNA"/>
</dbReference>
<dbReference type="InterPro" id="IPR027417">
    <property type="entry name" value="P-loop_NTPase"/>
</dbReference>
<dbReference type="GO" id="GO:0015937">
    <property type="term" value="P:coenzyme A biosynthetic process"/>
    <property type="evidence" value="ECO:0007669"/>
    <property type="project" value="UniProtKB-UniRule"/>
</dbReference>
<evidence type="ECO:0000256" key="2">
    <source>
        <dbReference type="ARBA" id="ARBA00022741"/>
    </source>
</evidence>
<dbReference type="PANTHER" id="PTHR10695:SF46">
    <property type="entry name" value="BIFUNCTIONAL COENZYME A SYNTHASE-RELATED"/>
    <property type="match status" value="1"/>
</dbReference>
<evidence type="ECO:0000256" key="5">
    <source>
        <dbReference type="HAMAP-Rule" id="MF_00376"/>
    </source>
</evidence>
<dbReference type="PANTHER" id="PTHR10695">
    <property type="entry name" value="DEPHOSPHO-COA KINASE-RELATED"/>
    <property type="match status" value="1"/>
</dbReference>
<comment type="subcellular location">
    <subcellularLocation>
        <location evidence="5">Cytoplasm</location>
    </subcellularLocation>
</comment>
<comment type="pathway">
    <text evidence="5">Cofactor biosynthesis; coenzyme A biosynthesis; CoA from (R)-pantothenate: step 5/5.</text>
</comment>
<evidence type="ECO:0000256" key="4">
    <source>
        <dbReference type="ARBA" id="ARBA00022993"/>
    </source>
</evidence>
<dbReference type="HAMAP" id="MF_00376">
    <property type="entry name" value="Dephospho_CoA_kinase"/>
    <property type="match status" value="1"/>
</dbReference>
<dbReference type="SUPFAM" id="SSF52540">
    <property type="entry name" value="P-loop containing nucleoside triphosphate hydrolases"/>
    <property type="match status" value="1"/>
</dbReference>
<dbReference type="PROSITE" id="PS51219">
    <property type="entry name" value="DPCK"/>
    <property type="match status" value="1"/>
</dbReference>
<evidence type="ECO:0000313" key="8">
    <source>
        <dbReference type="Proteomes" id="UP000298781"/>
    </source>
</evidence>
<evidence type="ECO:0000313" key="7">
    <source>
        <dbReference type="EMBL" id="QCI64934.1"/>
    </source>
</evidence>
<dbReference type="AlphaFoldDB" id="A0A4D7ATP9"/>